<dbReference type="Proteomes" id="UP000799438">
    <property type="component" value="Unassembled WGS sequence"/>
</dbReference>
<dbReference type="AlphaFoldDB" id="A0A6A6BM95"/>
<dbReference type="OrthoDB" id="2348401at2759"/>
<evidence type="ECO:0008006" key="4">
    <source>
        <dbReference type="Google" id="ProtNLM"/>
    </source>
</evidence>
<keyword evidence="3" id="KW-1185">Reference proteome</keyword>
<accession>A0A6A6BM95</accession>
<dbReference type="GeneID" id="54301469"/>
<proteinExistence type="predicted"/>
<evidence type="ECO:0000256" key="1">
    <source>
        <dbReference type="SAM" id="MobiDB-lite"/>
    </source>
</evidence>
<dbReference type="EMBL" id="ML995479">
    <property type="protein sequence ID" value="KAF2144523.1"/>
    <property type="molecule type" value="Genomic_DNA"/>
</dbReference>
<dbReference type="RefSeq" id="XP_033400235.1">
    <property type="nucleotide sequence ID" value="XM_033543972.1"/>
</dbReference>
<feature type="compositionally biased region" description="Basic and acidic residues" evidence="1">
    <location>
        <begin position="28"/>
        <end position="69"/>
    </location>
</feature>
<evidence type="ECO:0000313" key="2">
    <source>
        <dbReference type="EMBL" id="KAF2144523.1"/>
    </source>
</evidence>
<reference evidence="2" key="1">
    <citation type="journal article" date="2020" name="Stud. Mycol.">
        <title>101 Dothideomycetes genomes: a test case for predicting lifestyles and emergence of pathogens.</title>
        <authorList>
            <person name="Haridas S."/>
            <person name="Albert R."/>
            <person name="Binder M."/>
            <person name="Bloem J."/>
            <person name="Labutti K."/>
            <person name="Salamov A."/>
            <person name="Andreopoulos B."/>
            <person name="Baker S."/>
            <person name="Barry K."/>
            <person name="Bills G."/>
            <person name="Bluhm B."/>
            <person name="Cannon C."/>
            <person name="Castanera R."/>
            <person name="Culley D."/>
            <person name="Daum C."/>
            <person name="Ezra D."/>
            <person name="Gonzalez J."/>
            <person name="Henrissat B."/>
            <person name="Kuo A."/>
            <person name="Liang C."/>
            <person name="Lipzen A."/>
            <person name="Lutzoni F."/>
            <person name="Magnuson J."/>
            <person name="Mondo S."/>
            <person name="Nolan M."/>
            <person name="Ohm R."/>
            <person name="Pangilinan J."/>
            <person name="Park H.-J."/>
            <person name="Ramirez L."/>
            <person name="Alfaro M."/>
            <person name="Sun H."/>
            <person name="Tritt A."/>
            <person name="Yoshinaga Y."/>
            <person name="Zwiers L.-H."/>
            <person name="Turgeon B."/>
            <person name="Goodwin S."/>
            <person name="Spatafora J."/>
            <person name="Crous P."/>
            <person name="Grigoriev I."/>
        </authorList>
    </citation>
    <scope>NUCLEOTIDE SEQUENCE</scope>
    <source>
        <strain evidence="2">CBS 121167</strain>
    </source>
</reference>
<dbReference type="Pfam" id="PF04119">
    <property type="entry name" value="HSP9_HSP12"/>
    <property type="match status" value="1"/>
</dbReference>
<feature type="compositionally biased region" description="Basic and acidic residues" evidence="1">
    <location>
        <begin position="1"/>
        <end position="17"/>
    </location>
</feature>
<evidence type="ECO:0000313" key="3">
    <source>
        <dbReference type="Proteomes" id="UP000799438"/>
    </source>
</evidence>
<dbReference type="Gene3D" id="6.10.280.100">
    <property type="match status" value="1"/>
</dbReference>
<protein>
    <recommendedName>
        <fullName evidence="4">Chaperone/heat shock protein Hsp12</fullName>
    </recommendedName>
</protein>
<sequence length="90" mass="9583">MSDAGRKDFSTKAKEELTPDSTKSTQQKTKEAFTDTGDKVARGFQTDDSKSAGQEASDKLGRSKDEHVHGGTGESIVDKAKNAVGLGDKH</sequence>
<name>A0A6A6BM95_9PEZI</name>
<feature type="region of interest" description="Disordered" evidence="1">
    <location>
        <begin position="1"/>
        <end position="90"/>
    </location>
</feature>
<feature type="compositionally biased region" description="Basic and acidic residues" evidence="1">
    <location>
        <begin position="76"/>
        <end position="90"/>
    </location>
</feature>
<dbReference type="InterPro" id="IPR007250">
    <property type="entry name" value="HSP9_HSP12"/>
</dbReference>
<organism evidence="2 3">
    <name type="scientific">Aplosporella prunicola CBS 121167</name>
    <dbReference type="NCBI Taxonomy" id="1176127"/>
    <lineage>
        <taxon>Eukaryota</taxon>
        <taxon>Fungi</taxon>
        <taxon>Dikarya</taxon>
        <taxon>Ascomycota</taxon>
        <taxon>Pezizomycotina</taxon>
        <taxon>Dothideomycetes</taxon>
        <taxon>Dothideomycetes incertae sedis</taxon>
        <taxon>Botryosphaeriales</taxon>
        <taxon>Aplosporellaceae</taxon>
        <taxon>Aplosporella</taxon>
    </lineage>
</organism>
<dbReference type="PIRSF" id="PIRSF002590">
    <property type="entry name" value="HSP9/HSP12_fun"/>
    <property type="match status" value="1"/>
</dbReference>
<gene>
    <name evidence="2" type="ORF">K452DRAFT_316499</name>
</gene>